<proteinExistence type="predicted"/>
<gene>
    <name evidence="2" type="ORF">BU16DRAFT_622894</name>
</gene>
<keyword evidence="1" id="KW-1133">Transmembrane helix</keyword>
<dbReference type="EMBL" id="MU004199">
    <property type="protein sequence ID" value="KAF2489367.1"/>
    <property type="molecule type" value="Genomic_DNA"/>
</dbReference>
<evidence type="ECO:0000313" key="2">
    <source>
        <dbReference type="EMBL" id="KAF2489367.1"/>
    </source>
</evidence>
<feature type="transmembrane region" description="Helical" evidence="1">
    <location>
        <begin position="31"/>
        <end position="61"/>
    </location>
</feature>
<reference evidence="2" key="1">
    <citation type="journal article" date="2020" name="Stud. Mycol.">
        <title>101 Dothideomycetes genomes: a test case for predicting lifestyles and emergence of pathogens.</title>
        <authorList>
            <person name="Haridas S."/>
            <person name="Albert R."/>
            <person name="Binder M."/>
            <person name="Bloem J."/>
            <person name="Labutti K."/>
            <person name="Salamov A."/>
            <person name="Andreopoulos B."/>
            <person name="Baker S."/>
            <person name="Barry K."/>
            <person name="Bills G."/>
            <person name="Bluhm B."/>
            <person name="Cannon C."/>
            <person name="Castanera R."/>
            <person name="Culley D."/>
            <person name="Daum C."/>
            <person name="Ezra D."/>
            <person name="Gonzalez J."/>
            <person name="Henrissat B."/>
            <person name="Kuo A."/>
            <person name="Liang C."/>
            <person name="Lipzen A."/>
            <person name="Lutzoni F."/>
            <person name="Magnuson J."/>
            <person name="Mondo S."/>
            <person name="Nolan M."/>
            <person name="Ohm R."/>
            <person name="Pangilinan J."/>
            <person name="Park H.-J."/>
            <person name="Ramirez L."/>
            <person name="Alfaro M."/>
            <person name="Sun H."/>
            <person name="Tritt A."/>
            <person name="Yoshinaga Y."/>
            <person name="Zwiers L.-H."/>
            <person name="Turgeon B."/>
            <person name="Goodwin S."/>
            <person name="Spatafora J."/>
            <person name="Crous P."/>
            <person name="Grigoriev I."/>
        </authorList>
    </citation>
    <scope>NUCLEOTIDE SEQUENCE</scope>
    <source>
        <strain evidence="2">CBS 269.34</strain>
    </source>
</reference>
<organism evidence="2 3">
    <name type="scientific">Lophium mytilinum</name>
    <dbReference type="NCBI Taxonomy" id="390894"/>
    <lineage>
        <taxon>Eukaryota</taxon>
        <taxon>Fungi</taxon>
        <taxon>Dikarya</taxon>
        <taxon>Ascomycota</taxon>
        <taxon>Pezizomycotina</taxon>
        <taxon>Dothideomycetes</taxon>
        <taxon>Pleosporomycetidae</taxon>
        <taxon>Mytilinidiales</taxon>
        <taxon>Mytilinidiaceae</taxon>
        <taxon>Lophium</taxon>
    </lineage>
</organism>
<dbReference type="Proteomes" id="UP000799750">
    <property type="component" value="Unassembled WGS sequence"/>
</dbReference>
<name>A0A6A6QD27_9PEZI</name>
<keyword evidence="1" id="KW-0472">Membrane</keyword>
<protein>
    <submittedName>
        <fullName evidence="2">Uncharacterized protein</fullName>
    </submittedName>
</protein>
<dbReference type="AlphaFoldDB" id="A0A6A6QD27"/>
<keyword evidence="1" id="KW-0812">Transmembrane</keyword>
<keyword evidence="3" id="KW-1185">Reference proteome</keyword>
<dbReference type="Pfam" id="PF03729">
    <property type="entry name" value="DUF308"/>
    <property type="match status" value="1"/>
</dbReference>
<evidence type="ECO:0000313" key="3">
    <source>
        <dbReference type="Proteomes" id="UP000799750"/>
    </source>
</evidence>
<sequence>MLPLPPFLGAYPALATLPPATPTFNINVTTIIALLLPNVITTVLLVVLGFILVLIAVVQLFRCVREARREGNRDVEVDLEEGVELEWFELEGVEGESERDIEGDGEGGK</sequence>
<evidence type="ECO:0000256" key="1">
    <source>
        <dbReference type="SAM" id="Phobius"/>
    </source>
</evidence>
<dbReference type="InterPro" id="IPR005325">
    <property type="entry name" value="DUF308_memb"/>
</dbReference>
<accession>A0A6A6QD27</accession>